<dbReference type="KEGG" id="hakz:J0X25_03575"/>
<organism evidence="2 3">
    <name type="scientific">Haloterrigena alkaliphila</name>
    <dbReference type="NCBI Taxonomy" id="2816475"/>
    <lineage>
        <taxon>Archaea</taxon>
        <taxon>Methanobacteriati</taxon>
        <taxon>Methanobacteriota</taxon>
        <taxon>Stenosarchaea group</taxon>
        <taxon>Halobacteria</taxon>
        <taxon>Halobacteriales</taxon>
        <taxon>Natrialbaceae</taxon>
        <taxon>Haloterrigena</taxon>
    </lineage>
</organism>
<dbReference type="EMBL" id="CP071462">
    <property type="protein sequence ID" value="QSX00059.1"/>
    <property type="molecule type" value="Genomic_DNA"/>
</dbReference>
<feature type="region of interest" description="Disordered" evidence="1">
    <location>
        <begin position="17"/>
        <end position="79"/>
    </location>
</feature>
<keyword evidence="3" id="KW-1185">Reference proteome</keyword>
<evidence type="ECO:0000256" key="1">
    <source>
        <dbReference type="SAM" id="MobiDB-lite"/>
    </source>
</evidence>
<name>A0A8A2VPM6_9EURY</name>
<dbReference type="GeneID" id="63186354"/>
<dbReference type="AlphaFoldDB" id="A0A8A2VPM6"/>
<sequence>MERRKILLGSGAALATALAGCSDSETSDDTPDTDGGNGSNETKNGNGNGNGNGTDPEDDTNETDERNVDDVPGFDGTKLDLETDAVEITKIERKGDAVDVVATSEVTDREKLYAELESFADDHDEAAVDLEAFADAIHVVEWTLEHDGSQVASFSVHVSWLVDYREGDLSKEEFLEYVKDTAE</sequence>
<dbReference type="PROSITE" id="PS51257">
    <property type="entry name" value="PROKAR_LIPOPROTEIN"/>
    <property type="match status" value="1"/>
</dbReference>
<accession>A0A8A2VPM6</accession>
<gene>
    <name evidence="2" type="ORF">J0X25_03575</name>
</gene>
<dbReference type="Proteomes" id="UP000663203">
    <property type="component" value="Chromosome"/>
</dbReference>
<reference evidence="2 3" key="1">
    <citation type="submission" date="2021-03" db="EMBL/GenBank/DDBJ databases">
        <title>Haloterrigena longa sp. nov. and Haloterrigena limicola sp. nov., extremely halophilic archaea isolated from a salt lake.</title>
        <authorList>
            <person name="Henglin C."/>
        </authorList>
    </citation>
    <scope>NUCLEOTIDE SEQUENCE [LARGE SCALE GENOMIC DNA]</scope>
    <source>
        <strain evidence="2 3">KZCA68</strain>
    </source>
</reference>
<evidence type="ECO:0000313" key="2">
    <source>
        <dbReference type="EMBL" id="QSX00059.1"/>
    </source>
</evidence>
<protein>
    <recommendedName>
        <fullName evidence="4">Lipoprotein</fullName>
    </recommendedName>
</protein>
<proteinExistence type="predicted"/>
<evidence type="ECO:0008006" key="4">
    <source>
        <dbReference type="Google" id="ProtNLM"/>
    </source>
</evidence>
<dbReference type="RefSeq" id="WP_207289743.1">
    <property type="nucleotide sequence ID" value="NZ_CP071462.1"/>
</dbReference>
<evidence type="ECO:0000313" key="3">
    <source>
        <dbReference type="Proteomes" id="UP000663203"/>
    </source>
</evidence>